<accession>A0A2S7SUW4</accession>
<name>A0A2S7SUW4_9BACT</name>
<evidence type="ECO:0000313" key="2">
    <source>
        <dbReference type="Proteomes" id="UP000239872"/>
    </source>
</evidence>
<comment type="caution">
    <text evidence="1">The sequence shown here is derived from an EMBL/GenBank/DDBJ whole genome shotgun (WGS) entry which is preliminary data.</text>
</comment>
<dbReference type="OrthoDB" id="795069at2"/>
<dbReference type="AlphaFoldDB" id="A0A2S7SUW4"/>
<proteinExistence type="predicted"/>
<dbReference type="EMBL" id="PPSL01000003">
    <property type="protein sequence ID" value="PQJ10508.1"/>
    <property type="molecule type" value="Genomic_DNA"/>
</dbReference>
<protein>
    <submittedName>
        <fullName evidence="1">Uncharacterized protein</fullName>
    </submittedName>
</protein>
<keyword evidence="2" id="KW-1185">Reference proteome</keyword>
<evidence type="ECO:0000313" key="1">
    <source>
        <dbReference type="EMBL" id="PQJ10508.1"/>
    </source>
</evidence>
<gene>
    <name evidence="1" type="ORF">CJD36_011060</name>
</gene>
<sequence>MIDGGKITAILSNFVDWQGQVGIEISATFNVATGEQIERVYNNGMTKVRAYTGSFERYNLKVIETAEFKNGTEVKTYVLIITGSLHKNHFSGKNYQRFTFWDLQIEIQHLCHSLQLRAENLIIQNLEIGLNIALPWDASKFIHHCVLFHGTSPFRSYTPDKNGVIIGRVAMHSHYSVKCYDKGLQNNLSSPLMRFEVRCIKMQYLSKYNILTLADLTDRDKMRSLVSILSTAWNNVLVSDRDVDTNLPSLSVADRALLVNGRHRRFWEQLHACNRSLFNRRRIKFKELNRKHSATNAHQNISKLIIEEWDSLFLDGTFLPVAKIGSDDGRENIPTIKIKSKSVLNHILKQPSIPAPITPLKSITPISGNEGRIAEKDNINQDKIEVEEAIDIDTPEVLENLTTEQCLQENQEHDNRAPIELTAKAINTAAPIRQEQVSATLEKQGRQAMMQRLKTTLRLVAITLKRLLLRHGK</sequence>
<reference evidence="1 2" key="1">
    <citation type="submission" date="2018-01" db="EMBL/GenBank/DDBJ databases">
        <title>A novel member of the phylum Bacteroidetes isolated from glacier ice.</title>
        <authorList>
            <person name="Liu Q."/>
            <person name="Xin Y.-H."/>
        </authorList>
    </citation>
    <scope>NUCLEOTIDE SEQUENCE [LARGE SCALE GENOMIC DNA]</scope>
    <source>
        <strain evidence="1 2">RB1R16</strain>
    </source>
</reference>
<dbReference type="RefSeq" id="WP_105039236.1">
    <property type="nucleotide sequence ID" value="NZ_PPSL01000003.1"/>
</dbReference>
<dbReference type="Proteomes" id="UP000239872">
    <property type="component" value="Unassembled WGS sequence"/>
</dbReference>
<organism evidence="1 2">
    <name type="scientific">Flavipsychrobacter stenotrophus</name>
    <dbReference type="NCBI Taxonomy" id="2077091"/>
    <lineage>
        <taxon>Bacteria</taxon>
        <taxon>Pseudomonadati</taxon>
        <taxon>Bacteroidota</taxon>
        <taxon>Chitinophagia</taxon>
        <taxon>Chitinophagales</taxon>
        <taxon>Chitinophagaceae</taxon>
        <taxon>Flavipsychrobacter</taxon>
    </lineage>
</organism>